<organism evidence="5 6">
    <name type="scientific">Streptomyces koyangensis</name>
    <dbReference type="NCBI Taxonomy" id="188770"/>
    <lineage>
        <taxon>Bacteria</taxon>
        <taxon>Bacillati</taxon>
        <taxon>Actinomycetota</taxon>
        <taxon>Actinomycetes</taxon>
        <taxon>Kitasatosporales</taxon>
        <taxon>Streptomycetaceae</taxon>
        <taxon>Streptomyces</taxon>
        <taxon>Streptomyces aurantiacus group</taxon>
    </lineage>
</organism>
<dbReference type="KEGG" id="sky:D0C37_00470"/>
<dbReference type="CDD" id="cd06170">
    <property type="entry name" value="LuxR_C_like"/>
    <property type="match status" value="1"/>
</dbReference>
<feature type="domain" description="HTH luxR-type" evidence="4">
    <location>
        <begin position="907"/>
        <end position="964"/>
    </location>
</feature>
<dbReference type="PANTHER" id="PTHR16305">
    <property type="entry name" value="TESTICULAR SOLUBLE ADENYLYL CYCLASE"/>
    <property type="match status" value="1"/>
</dbReference>
<keyword evidence="2" id="KW-0067">ATP-binding</keyword>
<dbReference type="GO" id="GO:0004016">
    <property type="term" value="F:adenylate cyclase activity"/>
    <property type="evidence" value="ECO:0007669"/>
    <property type="project" value="TreeGrafter"/>
</dbReference>
<evidence type="ECO:0000256" key="3">
    <source>
        <dbReference type="SAM" id="MobiDB-lite"/>
    </source>
</evidence>
<dbReference type="PANTHER" id="PTHR16305:SF28">
    <property type="entry name" value="GUANYLATE CYCLASE DOMAIN-CONTAINING PROTEIN"/>
    <property type="match status" value="1"/>
</dbReference>
<dbReference type="EMBL" id="CP031742">
    <property type="protein sequence ID" value="AXQ53265.1"/>
    <property type="molecule type" value="Genomic_DNA"/>
</dbReference>
<proteinExistence type="predicted"/>
<evidence type="ECO:0000256" key="1">
    <source>
        <dbReference type="ARBA" id="ARBA00022741"/>
    </source>
</evidence>
<keyword evidence="1" id="KW-0547">Nucleotide-binding</keyword>
<dbReference type="SMART" id="SM00421">
    <property type="entry name" value="HTH_LUXR"/>
    <property type="match status" value="1"/>
</dbReference>
<dbReference type="InterPro" id="IPR000792">
    <property type="entry name" value="Tscrpt_reg_LuxR_C"/>
</dbReference>
<dbReference type="GO" id="GO:0005524">
    <property type="term" value="F:ATP binding"/>
    <property type="evidence" value="ECO:0007669"/>
    <property type="project" value="UniProtKB-KW"/>
</dbReference>
<evidence type="ECO:0000313" key="6">
    <source>
        <dbReference type="Proteomes" id="UP000259636"/>
    </source>
</evidence>
<evidence type="ECO:0000256" key="2">
    <source>
        <dbReference type="ARBA" id="ARBA00022840"/>
    </source>
</evidence>
<feature type="region of interest" description="Disordered" evidence="3">
    <location>
        <begin position="887"/>
        <end position="906"/>
    </location>
</feature>
<dbReference type="Proteomes" id="UP000259636">
    <property type="component" value="Chromosome"/>
</dbReference>
<dbReference type="GeneID" id="300112724"/>
<dbReference type="SUPFAM" id="SSF52540">
    <property type="entry name" value="P-loop containing nucleoside triphosphate hydrolases"/>
    <property type="match status" value="1"/>
</dbReference>
<protein>
    <submittedName>
        <fullName evidence="5">LuxR family transcriptional regulator</fullName>
    </submittedName>
</protein>
<evidence type="ECO:0000259" key="4">
    <source>
        <dbReference type="SMART" id="SM00421"/>
    </source>
</evidence>
<dbReference type="Pfam" id="PF00196">
    <property type="entry name" value="GerE"/>
    <property type="match status" value="1"/>
</dbReference>
<gene>
    <name evidence="5" type="ORF">D0C37_00470</name>
</gene>
<dbReference type="GO" id="GO:0003677">
    <property type="term" value="F:DNA binding"/>
    <property type="evidence" value="ECO:0007669"/>
    <property type="project" value="InterPro"/>
</dbReference>
<dbReference type="GO" id="GO:0006355">
    <property type="term" value="P:regulation of DNA-templated transcription"/>
    <property type="evidence" value="ECO:0007669"/>
    <property type="project" value="InterPro"/>
</dbReference>
<dbReference type="SUPFAM" id="SSF46894">
    <property type="entry name" value="C-terminal effector domain of the bipartite response regulators"/>
    <property type="match status" value="1"/>
</dbReference>
<dbReference type="Pfam" id="PF13191">
    <property type="entry name" value="AAA_16"/>
    <property type="match status" value="1"/>
</dbReference>
<name>A0A385D4M2_9ACTN</name>
<accession>A0A385D4M2</accession>
<dbReference type="GO" id="GO:0005737">
    <property type="term" value="C:cytoplasm"/>
    <property type="evidence" value="ECO:0007669"/>
    <property type="project" value="TreeGrafter"/>
</dbReference>
<dbReference type="AlphaFoldDB" id="A0A385D4M2"/>
<dbReference type="Gene3D" id="3.40.50.300">
    <property type="entry name" value="P-loop containing nucleotide triphosphate hydrolases"/>
    <property type="match status" value="1"/>
</dbReference>
<dbReference type="InterPro" id="IPR036388">
    <property type="entry name" value="WH-like_DNA-bd_sf"/>
</dbReference>
<dbReference type="InterPro" id="IPR041664">
    <property type="entry name" value="AAA_16"/>
</dbReference>
<dbReference type="InterPro" id="IPR027417">
    <property type="entry name" value="P-loop_NTPase"/>
</dbReference>
<dbReference type="RefSeq" id="WP_101277667.1">
    <property type="nucleotide sequence ID" value="NZ_CP031742.1"/>
</dbReference>
<reference evidence="5 6" key="1">
    <citation type="submission" date="2018-08" db="EMBL/GenBank/DDBJ databases">
        <authorList>
            <person name="Ferrada E.E."/>
            <person name="Latorre B.A."/>
        </authorList>
    </citation>
    <scope>NUCLEOTIDE SEQUENCE [LARGE SCALE GENOMIC DNA]</scope>
    <source>
        <strain evidence="5 6">VK-A60T</strain>
    </source>
</reference>
<evidence type="ECO:0000313" key="5">
    <source>
        <dbReference type="EMBL" id="AXQ53265.1"/>
    </source>
</evidence>
<dbReference type="InterPro" id="IPR016032">
    <property type="entry name" value="Sig_transdc_resp-reg_C-effctor"/>
</dbReference>
<sequence length="974" mass="103047">MRATSSAIVGRDSELALLVRALGAAGRSSGGAVFLVGEAGIGKSRLAGQCAFDAYAREVPVLRGRATSTGLVVPYRPLMEALSSRFRAAGTPEEPELEPFRPALSALVPEWRRRHGQRFPASVVELAEALLRLLSVLGRERGCVMVLEDLHDSDTETIAVVEYVADNLADLPVLLLGTLRPEPGPALDVARAAAARQTATVLELGPLDDAQVHRMAEACLDAAPGELPDEARRRIARRAGGSPYLVEVLLADLVDSGTLRRTEGGWRCEEGPDGGVPTGIVRSWAARLDRLDPPVRELLLTAATLGSTFQVPLLQTVLGYEERALFAHLRAATEAGIIAPDGAAPDRYAFRHALTAEALTAALLPAERAATARRAADALEQLGPAMSEDARQLLATLHLAAGDAAAAGAHLAEAGRRMLGQGAAGSAAVLLERAVELTPDARRPQVAASLAVALAEAGRLAEAFTLAAGLPPVPPGTPAAAERADAHIRVAWAAVMGEHPEEARRRIRAARALLGPAPPPPQEAALSVVEGHLVLLPGGAGEDGTADAADAARRAAALAEEHGLPVVACQAWQLLGLLSRDQGFDEADACLERMLAVSERHQLAAWRTEALVRLGANAFLRTGDATRLADARTAAGELGALALTQTVDGLLAMNAVLCGDWEEARATIDRSVDAAARVRNLSAHRYLLLADATLAAHRGRRRDRDAALVRFRRAGGEDSLLVPLERGLCLAVGALLDEDRPGALEHLEAAVAWERERPSLYFLGGRWGLLPLLRALEGTGDIADHRAALASHGAQLAWNKLFLGMADAVHRGRDGDPAGAAEAVRSALRTGEVFPLARHLALRLAAEAAVADGWGEPVTWLRRAEEYFHAAGVRPVASACRAALRKAGASAPQRRDGRDRIPAPLRTSGVTPREYEVFVLLPDRPGNQQIARHLSISPRTVEKHMASLLAKTGRHDRTALCEFAAECASATAHR</sequence>
<dbReference type="Gene3D" id="1.10.10.10">
    <property type="entry name" value="Winged helix-like DNA-binding domain superfamily/Winged helix DNA-binding domain"/>
    <property type="match status" value="1"/>
</dbReference>